<keyword evidence="6" id="KW-1185">Reference proteome</keyword>
<gene>
    <name evidence="5" type="ORF">APTSU1_000396500</name>
</gene>
<keyword evidence="1" id="KW-0547">Nucleotide-binding</keyword>
<keyword evidence="2" id="KW-0067">ATP-binding</keyword>
<accession>A0ABQ0EPA0</accession>
<name>A0ABQ0EPA0_APOSI</name>
<dbReference type="PANTHER" id="PTHR12435">
    <property type="match status" value="1"/>
</dbReference>
<comment type="similarity">
    <text evidence="3">Belongs to the KTI12 family.</text>
</comment>
<evidence type="ECO:0000256" key="1">
    <source>
        <dbReference type="ARBA" id="ARBA00022741"/>
    </source>
</evidence>
<dbReference type="SUPFAM" id="SSF52540">
    <property type="entry name" value="P-loop containing nucleoside triphosphate hydrolases"/>
    <property type="match status" value="1"/>
</dbReference>
<evidence type="ECO:0000313" key="6">
    <source>
        <dbReference type="Proteomes" id="UP001623349"/>
    </source>
</evidence>
<evidence type="ECO:0000256" key="3">
    <source>
        <dbReference type="ARBA" id="ARBA00025768"/>
    </source>
</evidence>
<dbReference type="Proteomes" id="UP001623349">
    <property type="component" value="Unassembled WGS sequence"/>
</dbReference>
<dbReference type="Gene3D" id="3.40.50.300">
    <property type="entry name" value="P-loop containing nucleotide triphosphate hydrolases"/>
    <property type="match status" value="1"/>
</dbReference>
<evidence type="ECO:0000256" key="4">
    <source>
        <dbReference type="ARBA" id="ARBA00026170"/>
    </source>
</evidence>
<dbReference type="InterPro" id="IPR027417">
    <property type="entry name" value="P-loop_NTPase"/>
</dbReference>
<dbReference type="Gene3D" id="3.40.30.10">
    <property type="entry name" value="Glutaredoxin"/>
    <property type="match status" value="1"/>
</dbReference>
<dbReference type="EMBL" id="BAAFST010000004">
    <property type="protein sequence ID" value="GAB1288735.1"/>
    <property type="molecule type" value="Genomic_DNA"/>
</dbReference>
<comment type="caution">
    <text evidence="5">The sequence shown here is derived from an EMBL/GenBank/DDBJ whole genome shotgun (WGS) entry which is preliminary data.</text>
</comment>
<evidence type="ECO:0000256" key="2">
    <source>
        <dbReference type="ARBA" id="ARBA00022840"/>
    </source>
</evidence>
<sequence>MPLVVVCGLPSSGKSQRTEELRRALTSEGRAVYVVDDASVLGVQDSTVYGDSAGEKALRAALRTAVERRLSRQDVVILDSMNYIKGFRYELYCLARAARTPLCLIYCISGLPLMVIIHKSWCGACKGQKSVDPLELELQIVVNHPVDPGTQTQVLCKSTLKPKFAESTEISELSHNFVMVNLEDEEEPRDEDFSPDGGYIPRILFLDPSGRVRPEIINESGNPATSISTSVLSKTVVQGMKEAQERLTGDAFREKHFQDEL</sequence>
<dbReference type="Pfam" id="PF08433">
    <property type="entry name" value="KTI12"/>
    <property type="match status" value="1"/>
</dbReference>
<protein>
    <recommendedName>
        <fullName evidence="4">Protein KTI12 homolog</fullName>
    </recommendedName>
</protein>
<evidence type="ECO:0000313" key="5">
    <source>
        <dbReference type="EMBL" id="GAB1288735.1"/>
    </source>
</evidence>
<dbReference type="InterPro" id="IPR013641">
    <property type="entry name" value="KTI12/PSTK"/>
</dbReference>
<proteinExistence type="inferred from homology"/>
<organism evidence="5 6">
    <name type="scientific">Apodemus speciosus</name>
    <name type="common">Large Japanese field mouse</name>
    <dbReference type="NCBI Taxonomy" id="105296"/>
    <lineage>
        <taxon>Eukaryota</taxon>
        <taxon>Metazoa</taxon>
        <taxon>Chordata</taxon>
        <taxon>Craniata</taxon>
        <taxon>Vertebrata</taxon>
        <taxon>Euteleostomi</taxon>
        <taxon>Mammalia</taxon>
        <taxon>Eutheria</taxon>
        <taxon>Euarchontoglires</taxon>
        <taxon>Glires</taxon>
        <taxon>Rodentia</taxon>
        <taxon>Myomorpha</taxon>
        <taxon>Muroidea</taxon>
        <taxon>Muridae</taxon>
        <taxon>Murinae</taxon>
        <taxon>Apodemus</taxon>
    </lineage>
</organism>
<reference evidence="5 6" key="1">
    <citation type="submission" date="2024-08" db="EMBL/GenBank/DDBJ databases">
        <title>The draft genome of Apodemus speciosus.</title>
        <authorList>
            <person name="Nabeshima K."/>
            <person name="Suzuki S."/>
            <person name="Onuma M."/>
        </authorList>
    </citation>
    <scope>NUCLEOTIDE SEQUENCE [LARGE SCALE GENOMIC DNA]</scope>
    <source>
        <strain evidence="5">IB14-021</strain>
    </source>
</reference>